<evidence type="ECO:0000313" key="3">
    <source>
        <dbReference type="Proteomes" id="UP000242699"/>
    </source>
</evidence>
<dbReference type="EMBL" id="PXYT01000003">
    <property type="protein sequence ID" value="PSR31317.1"/>
    <property type="molecule type" value="Genomic_DNA"/>
</dbReference>
<feature type="domain" description="Helix-turn-helix" evidence="1">
    <location>
        <begin position="13"/>
        <end position="63"/>
    </location>
</feature>
<dbReference type="Gene3D" id="3.40.190.10">
    <property type="entry name" value="Periplasmic binding protein-like II"/>
    <property type="match status" value="2"/>
</dbReference>
<dbReference type="PANTHER" id="PTHR30024">
    <property type="entry name" value="ALIPHATIC SULFONATES-BINDING PROTEIN-RELATED"/>
    <property type="match status" value="1"/>
</dbReference>
<protein>
    <recommendedName>
        <fullName evidence="1">Helix-turn-helix domain-containing protein</fullName>
    </recommendedName>
</protein>
<evidence type="ECO:0000259" key="1">
    <source>
        <dbReference type="Pfam" id="PF12728"/>
    </source>
</evidence>
<dbReference type="PANTHER" id="PTHR30024:SF45">
    <property type="entry name" value="ABC TRANSPORTER SUBSTRATE-BINDING PROTEIN"/>
    <property type="match status" value="1"/>
</dbReference>
<evidence type="ECO:0000313" key="2">
    <source>
        <dbReference type="EMBL" id="PSR31317.1"/>
    </source>
</evidence>
<dbReference type="InterPro" id="IPR009061">
    <property type="entry name" value="DNA-bd_dom_put_sf"/>
</dbReference>
<gene>
    <name evidence="2" type="ORF">C7B43_02815</name>
</gene>
<proteinExistence type="predicted"/>
<dbReference type="InterPro" id="IPR041657">
    <property type="entry name" value="HTH_17"/>
</dbReference>
<dbReference type="Pfam" id="PF12728">
    <property type="entry name" value="HTH_17"/>
    <property type="match status" value="1"/>
</dbReference>
<dbReference type="SUPFAM" id="SSF53850">
    <property type="entry name" value="Periplasmic binding protein-like II"/>
    <property type="match status" value="1"/>
</dbReference>
<comment type="caution">
    <text evidence="2">The sequence shown here is derived from an EMBL/GenBank/DDBJ whole genome shotgun (WGS) entry which is preliminary data.</text>
</comment>
<organism evidence="2 3">
    <name type="scientific">Sulfobacillus benefaciens</name>
    <dbReference type="NCBI Taxonomy" id="453960"/>
    <lineage>
        <taxon>Bacteria</taxon>
        <taxon>Bacillati</taxon>
        <taxon>Bacillota</taxon>
        <taxon>Clostridia</taxon>
        <taxon>Eubacteriales</taxon>
        <taxon>Clostridiales Family XVII. Incertae Sedis</taxon>
        <taxon>Sulfobacillus</taxon>
    </lineage>
</organism>
<dbReference type="AlphaFoldDB" id="A0A2T2XA45"/>
<reference evidence="2 3" key="1">
    <citation type="journal article" date="2014" name="BMC Genomics">
        <title>Comparison of environmental and isolate Sulfobacillus genomes reveals diverse carbon, sulfur, nitrogen, and hydrogen metabolisms.</title>
        <authorList>
            <person name="Justice N.B."/>
            <person name="Norman A."/>
            <person name="Brown C.T."/>
            <person name="Singh A."/>
            <person name="Thomas B.C."/>
            <person name="Banfield J.F."/>
        </authorList>
    </citation>
    <scope>NUCLEOTIDE SEQUENCE [LARGE SCALE GENOMIC DNA]</scope>
    <source>
        <strain evidence="2">AMDSBA1</strain>
    </source>
</reference>
<name>A0A2T2XA45_9FIRM</name>
<dbReference type="Proteomes" id="UP000242699">
    <property type="component" value="Unassembled WGS sequence"/>
</dbReference>
<sequence length="384" mass="43938">MDGGNSVEGSKELLTIPEVLSRLHISRSTFDRWRHHRQLPYYKIGRDIFVHQEELRDWVLRQRHGQHEVTPVVIGIQTHTAQTWSGLIIKELRLLETELSAIRKDSVSVIWENADSGLDLLEGMIQGRVHLAYLGDYPIAVGYKLSTLLHRFRLVLLAFDGKSEGGRGIAVLTRSNSKPFESRNLTVVTVPRSSAEHRLNRFVKDMGVSNIQVNYCTMSDGMHLITRQTLVAGCMWEPFPTLMQHLGTGQVIWEESRGQDYLTGLVTSHEWMTNNSSLIYAYLKAQLRAHDLMRTNPERMARVLSKSLGLPSQVIYQILTKTRWDAGIYSRDLQTLNMIGHSMFDEKNMEGIVVMDYLAEAARDMGLQDPRKACLDDWTSRELY</sequence>
<accession>A0A2T2XA45</accession>
<dbReference type="SUPFAM" id="SSF46955">
    <property type="entry name" value="Putative DNA-binding domain"/>
    <property type="match status" value="1"/>
</dbReference>